<keyword evidence="1" id="KW-1185">Reference proteome</keyword>
<proteinExistence type="predicted"/>
<name>A0A915N7Y9_MELJA</name>
<dbReference type="Gene3D" id="3.30.830.10">
    <property type="entry name" value="Metalloenzyme, LuxS/M16 peptidase-like"/>
    <property type="match status" value="1"/>
</dbReference>
<reference evidence="2" key="1">
    <citation type="submission" date="2022-11" db="UniProtKB">
        <authorList>
            <consortium name="WormBaseParasite"/>
        </authorList>
    </citation>
    <scope>IDENTIFICATION</scope>
</reference>
<evidence type="ECO:0000313" key="2">
    <source>
        <dbReference type="WBParaSite" id="scaffold7718_cov153.g12344"/>
    </source>
</evidence>
<organism evidence="1 2">
    <name type="scientific">Meloidogyne javanica</name>
    <name type="common">Root-knot nematode worm</name>
    <dbReference type="NCBI Taxonomy" id="6303"/>
    <lineage>
        <taxon>Eukaryota</taxon>
        <taxon>Metazoa</taxon>
        <taxon>Ecdysozoa</taxon>
        <taxon>Nematoda</taxon>
        <taxon>Chromadorea</taxon>
        <taxon>Rhabditida</taxon>
        <taxon>Tylenchina</taxon>
        <taxon>Tylenchomorpha</taxon>
        <taxon>Tylenchoidea</taxon>
        <taxon>Meloidogynidae</taxon>
        <taxon>Meloidogyninae</taxon>
        <taxon>Meloidogyne</taxon>
        <taxon>Meloidogyne incognita group</taxon>
    </lineage>
</organism>
<accession>A0A915N7Y9</accession>
<protein>
    <submittedName>
        <fullName evidence="2">Uncharacterized protein</fullName>
    </submittedName>
</protein>
<dbReference type="WBParaSite" id="scaffold7718_cov153.g12344">
    <property type="protein sequence ID" value="scaffold7718_cov153.g12344"/>
    <property type="gene ID" value="scaffold7718_cov153.g12344"/>
</dbReference>
<dbReference type="Proteomes" id="UP000887561">
    <property type="component" value="Unplaced"/>
</dbReference>
<dbReference type="AlphaFoldDB" id="A0A915N7Y9"/>
<sequence>MMAVNILCEYLEDYVIENDFIFENYATNAYFEVIEMQAPAIYLTFEGVPSSNAEYYMVPRYKPPGTDQQSGLEKIRERFVKKTLVDQLKENAFDMDKIENIIFRMKDQWRHKVENDIHGFVNSVLLKHQVFGPDDGRAQKDDLDVERTTGSYWYVVSTIGKGYSDKSE</sequence>
<evidence type="ECO:0000313" key="1">
    <source>
        <dbReference type="Proteomes" id="UP000887561"/>
    </source>
</evidence>